<evidence type="ECO:0000256" key="3">
    <source>
        <dbReference type="ARBA" id="ARBA00022723"/>
    </source>
</evidence>
<dbReference type="GO" id="GO:0016791">
    <property type="term" value="F:phosphatase activity"/>
    <property type="evidence" value="ECO:0007669"/>
    <property type="project" value="InterPro"/>
</dbReference>
<name>A0A0J7NV90_LASNI</name>
<evidence type="ECO:0000256" key="8">
    <source>
        <dbReference type="PIRSR" id="PIRSR031051-3"/>
    </source>
</evidence>
<dbReference type="InterPro" id="IPR006384">
    <property type="entry name" value="HAD_hydro_PyrdxlP_Pase-like"/>
</dbReference>
<dbReference type="SUPFAM" id="SSF56784">
    <property type="entry name" value="HAD-like"/>
    <property type="match status" value="1"/>
</dbReference>
<dbReference type="PIRSF" id="PIRSF031051">
    <property type="entry name" value="PyrdxlP_Pase_PHOSPHO2"/>
    <property type="match status" value="1"/>
</dbReference>
<reference evidence="9 10" key="1">
    <citation type="submission" date="2015-04" db="EMBL/GenBank/DDBJ databases">
        <title>Lasius niger genome sequencing.</title>
        <authorList>
            <person name="Konorov E.A."/>
            <person name="Nikitin M.A."/>
            <person name="Kirill M.V."/>
            <person name="Chang P."/>
        </authorList>
    </citation>
    <scope>NUCLEOTIDE SEQUENCE [LARGE SCALE GENOMIC DNA]</scope>
    <source>
        <tissue evidence="9">Whole</tissue>
    </source>
</reference>
<feature type="binding site" evidence="8">
    <location>
        <position position="12"/>
    </location>
    <ligand>
        <name>Mg(2+)</name>
        <dbReference type="ChEBI" id="CHEBI:18420"/>
    </ligand>
</feature>
<protein>
    <submittedName>
        <fullName evidence="9">Pyridoxal phosphate phosphatase phospho2</fullName>
    </submittedName>
</protein>
<dbReference type="GO" id="GO:0046872">
    <property type="term" value="F:metal ion binding"/>
    <property type="evidence" value="ECO:0007669"/>
    <property type="project" value="UniProtKB-KW"/>
</dbReference>
<feature type="binding site" evidence="8">
    <location>
        <position position="10"/>
    </location>
    <ligand>
        <name>Mg(2+)</name>
        <dbReference type="ChEBI" id="CHEBI:18420"/>
    </ligand>
</feature>
<feature type="binding site" evidence="8">
    <location>
        <position position="180"/>
    </location>
    <ligand>
        <name>Mg(2+)</name>
        <dbReference type="ChEBI" id="CHEBI:18420"/>
    </ligand>
</feature>
<dbReference type="Proteomes" id="UP000036403">
    <property type="component" value="Unassembled WGS sequence"/>
</dbReference>
<gene>
    <name evidence="9" type="ORF">RF55_3417</name>
</gene>
<feature type="binding site" evidence="7">
    <location>
        <position position="21"/>
    </location>
    <ligand>
        <name>substrate</name>
    </ligand>
</feature>
<dbReference type="Gene3D" id="3.40.50.1000">
    <property type="entry name" value="HAD superfamily/HAD-like"/>
    <property type="match status" value="1"/>
</dbReference>
<proteinExistence type="inferred from homology"/>
<keyword evidence="3 8" id="KW-0479">Metal-binding</keyword>
<dbReference type="PANTHER" id="PTHR20889">
    <property type="entry name" value="PHOSPHATASE, ORPHAN 1, 2"/>
    <property type="match status" value="1"/>
</dbReference>
<evidence type="ECO:0000313" key="10">
    <source>
        <dbReference type="Proteomes" id="UP000036403"/>
    </source>
</evidence>
<sequence>MHRGVLAAFDFDHTICDGNTDVVARKLLPDERIPEDVKGLYKSSGWIAYMSRILELLHENGIDARQIENAIVGIPAVAGMEALLVALHANGHEIIIISDSNSIFIDRWLRSRRLEHVVSRIFTNPARYDDDGRMRVDMYHTQHACRLSTINLCKGQILMDYVDERRGQGRHYERIIYAGDGKNDLCPVLRLSQKDLACPRKCYPLIETLNKLPRDATTKAKVVPWDDGRDLRRSLEQNFVSFELRN</sequence>
<dbReference type="Pfam" id="PF06888">
    <property type="entry name" value="Put_Phosphatase"/>
    <property type="match status" value="1"/>
</dbReference>
<dbReference type="InterPro" id="IPR023214">
    <property type="entry name" value="HAD_sf"/>
</dbReference>
<organism evidence="9 10">
    <name type="scientific">Lasius niger</name>
    <name type="common">Black garden ant</name>
    <dbReference type="NCBI Taxonomy" id="67767"/>
    <lineage>
        <taxon>Eukaryota</taxon>
        <taxon>Metazoa</taxon>
        <taxon>Ecdysozoa</taxon>
        <taxon>Arthropoda</taxon>
        <taxon>Hexapoda</taxon>
        <taxon>Insecta</taxon>
        <taxon>Pterygota</taxon>
        <taxon>Neoptera</taxon>
        <taxon>Endopterygota</taxon>
        <taxon>Hymenoptera</taxon>
        <taxon>Apocrita</taxon>
        <taxon>Aculeata</taxon>
        <taxon>Formicoidea</taxon>
        <taxon>Formicidae</taxon>
        <taxon>Formicinae</taxon>
        <taxon>Lasius</taxon>
        <taxon>Lasius</taxon>
    </lineage>
</organism>
<evidence type="ECO:0000313" key="9">
    <source>
        <dbReference type="EMBL" id="KMQ96310.1"/>
    </source>
</evidence>
<comment type="caution">
    <text evidence="9">The sequence shown here is derived from an EMBL/GenBank/DDBJ whole genome shotgun (WGS) entry which is preliminary data.</text>
</comment>
<evidence type="ECO:0000256" key="7">
    <source>
        <dbReference type="PIRSR" id="PIRSR031051-2"/>
    </source>
</evidence>
<accession>A0A0J7NV90</accession>
<evidence type="ECO:0000256" key="2">
    <source>
        <dbReference type="ARBA" id="ARBA00008541"/>
    </source>
</evidence>
<dbReference type="InterPro" id="IPR036412">
    <property type="entry name" value="HAD-like_sf"/>
</dbReference>
<keyword evidence="4" id="KW-0378">Hydrolase</keyword>
<comment type="cofactor">
    <cofactor evidence="1 8">
        <name>Mg(2+)</name>
        <dbReference type="ChEBI" id="CHEBI:18420"/>
    </cofactor>
</comment>
<dbReference type="EMBL" id="LBMM01001444">
    <property type="protein sequence ID" value="KMQ96310.1"/>
    <property type="molecule type" value="Genomic_DNA"/>
</dbReference>
<dbReference type="NCBIfam" id="TIGR01489">
    <property type="entry name" value="DKMTPPase-SF"/>
    <property type="match status" value="1"/>
</dbReference>
<feature type="active site" description="Nucleophile" evidence="6">
    <location>
        <position position="10"/>
    </location>
</feature>
<dbReference type="STRING" id="67767.A0A0J7NV90"/>
<feature type="binding site" evidence="7">
    <location>
        <position position="99"/>
    </location>
    <ligand>
        <name>substrate</name>
    </ligand>
</feature>
<comment type="similarity">
    <text evidence="2">Belongs to the HAD-like hydrolase superfamily. PHOSPHO family.</text>
</comment>
<evidence type="ECO:0000256" key="1">
    <source>
        <dbReference type="ARBA" id="ARBA00001946"/>
    </source>
</evidence>
<dbReference type="NCBIfam" id="TIGR01488">
    <property type="entry name" value="HAD-SF-IB"/>
    <property type="match status" value="1"/>
</dbReference>
<keyword evidence="10" id="KW-1185">Reference proteome</keyword>
<evidence type="ECO:0000256" key="6">
    <source>
        <dbReference type="PIRSR" id="PIRSR031051-1"/>
    </source>
</evidence>
<feature type="active site" description="Proton donor" evidence="6">
    <location>
        <position position="12"/>
    </location>
</feature>
<evidence type="ECO:0000256" key="4">
    <source>
        <dbReference type="ARBA" id="ARBA00022801"/>
    </source>
</evidence>
<keyword evidence="5 8" id="KW-0460">Magnesium</keyword>
<dbReference type="InterPro" id="IPR016965">
    <property type="entry name" value="Pase_PHOSPHO-typ"/>
</dbReference>
<dbReference type="OrthoDB" id="10267182at2759"/>
<evidence type="ECO:0000256" key="5">
    <source>
        <dbReference type="ARBA" id="ARBA00022842"/>
    </source>
</evidence>
<dbReference type="AlphaFoldDB" id="A0A0J7NV90"/>
<dbReference type="PANTHER" id="PTHR20889:SF12">
    <property type="entry name" value="LP01149P"/>
    <property type="match status" value="1"/>
</dbReference>
<dbReference type="PaxDb" id="67767-A0A0J7NV90"/>